<dbReference type="Proteomes" id="UP001597182">
    <property type="component" value="Unassembled WGS sequence"/>
</dbReference>
<dbReference type="InterPro" id="IPR029069">
    <property type="entry name" value="HotDog_dom_sf"/>
</dbReference>
<dbReference type="SUPFAM" id="SSF54637">
    <property type="entry name" value="Thioesterase/thiol ester dehydrase-isomerase"/>
    <property type="match status" value="2"/>
</dbReference>
<organism evidence="3 4">
    <name type="scientific">Pseudonocardia benzenivorans</name>
    <dbReference type="NCBI Taxonomy" id="228005"/>
    <lineage>
        <taxon>Bacteria</taxon>
        <taxon>Bacillati</taxon>
        <taxon>Actinomycetota</taxon>
        <taxon>Actinomycetes</taxon>
        <taxon>Pseudonocardiales</taxon>
        <taxon>Pseudonocardiaceae</taxon>
        <taxon>Pseudonocardia</taxon>
    </lineage>
</organism>
<protein>
    <submittedName>
        <fullName evidence="3">Thioesterase family protein</fullName>
    </submittedName>
</protein>
<feature type="domain" description="Acyl-CoA thioesterase-like N-terminal HotDog" evidence="1">
    <location>
        <begin position="33"/>
        <end position="118"/>
    </location>
</feature>
<dbReference type="InterPro" id="IPR049449">
    <property type="entry name" value="TesB_ACOT8-like_N"/>
</dbReference>
<gene>
    <name evidence="3" type="ORF">ACFQ34_09710</name>
</gene>
<feature type="domain" description="Acyl-CoA thioesterase-like C-terminal" evidence="2">
    <location>
        <begin position="138"/>
        <end position="271"/>
    </location>
</feature>
<sequence length="274" mass="29360">MTDTESSTESGGEPYYLPLDGEDRRFRATFSTTGPWFVDAQHAGPPSALLARAIERWPSPDPDVPLHLARLTTEVLGPIPAGEVEVSTQVLRPGRRIELLQAELVAGGRTVLQARGWRYVRADTSEVTVGAARDLPGPEAATPYEQRPDRWLPGFVDTIDWRMLAGGLGEPGPGTAWCRQRVPLVAGEQPTPLQRLVVAADSANGIGSALDVRDWLFLNTELSLHVHRPPTGEWIGVDATTVIGPAGAGTVSAVLHDEAGHTGRVAQALTVAPR</sequence>
<dbReference type="Gene3D" id="2.40.160.210">
    <property type="entry name" value="Acyl-CoA thioesterase, double hotdog domain"/>
    <property type="match status" value="1"/>
</dbReference>
<dbReference type="InterPro" id="IPR042171">
    <property type="entry name" value="Acyl-CoA_hotdog"/>
</dbReference>
<evidence type="ECO:0000313" key="3">
    <source>
        <dbReference type="EMBL" id="MFD1233556.1"/>
    </source>
</evidence>
<dbReference type="Pfam" id="PF13622">
    <property type="entry name" value="4HBT_3"/>
    <property type="match status" value="1"/>
</dbReference>
<evidence type="ECO:0000313" key="4">
    <source>
        <dbReference type="Proteomes" id="UP001597182"/>
    </source>
</evidence>
<accession>A0ABW3VFD5</accession>
<dbReference type="EMBL" id="JBHTMB010000065">
    <property type="protein sequence ID" value="MFD1233556.1"/>
    <property type="molecule type" value="Genomic_DNA"/>
</dbReference>
<dbReference type="InterPro" id="IPR049450">
    <property type="entry name" value="ACOT8-like_C"/>
</dbReference>
<name>A0ABW3VFD5_9PSEU</name>
<dbReference type="RefSeq" id="WP_346093760.1">
    <property type="nucleotide sequence ID" value="NZ_BAABKS010000081.1"/>
</dbReference>
<keyword evidence="4" id="KW-1185">Reference proteome</keyword>
<evidence type="ECO:0000259" key="1">
    <source>
        <dbReference type="Pfam" id="PF13622"/>
    </source>
</evidence>
<comment type="caution">
    <text evidence="3">The sequence shown here is derived from an EMBL/GenBank/DDBJ whole genome shotgun (WGS) entry which is preliminary data.</text>
</comment>
<reference evidence="4" key="1">
    <citation type="journal article" date="2019" name="Int. J. Syst. Evol. Microbiol.">
        <title>The Global Catalogue of Microorganisms (GCM) 10K type strain sequencing project: providing services to taxonomists for standard genome sequencing and annotation.</title>
        <authorList>
            <consortium name="The Broad Institute Genomics Platform"/>
            <consortium name="The Broad Institute Genome Sequencing Center for Infectious Disease"/>
            <person name="Wu L."/>
            <person name="Ma J."/>
        </authorList>
    </citation>
    <scope>NUCLEOTIDE SEQUENCE [LARGE SCALE GENOMIC DNA]</scope>
    <source>
        <strain evidence="4">CCUG 49018</strain>
    </source>
</reference>
<evidence type="ECO:0000259" key="2">
    <source>
        <dbReference type="Pfam" id="PF20789"/>
    </source>
</evidence>
<proteinExistence type="predicted"/>
<dbReference type="Pfam" id="PF20789">
    <property type="entry name" value="4HBT_3C"/>
    <property type="match status" value="1"/>
</dbReference>